<dbReference type="RefSeq" id="WP_381726751.1">
    <property type="nucleotide sequence ID" value="NZ_JBHVBU010000041.1"/>
</dbReference>
<gene>
    <name evidence="1" type="ORF">ACFU0X_16565</name>
</gene>
<dbReference type="Proteomes" id="UP001600650">
    <property type="component" value="Unassembled WGS sequence"/>
</dbReference>
<accession>A0ABW6JJQ0</accession>
<reference evidence="1 2" key="1">
    <citation type="submission" date="2024-09" db="EMBL/GenBank/DDBJ databases">
        <title>The Natural Products Discovery Center: Release of the First 8490 Sequenced Strains for Exploring Actinobacteria Biosynthetic Diversity.</title>
        <authorList>
            <person name="Kalkreuter E."/>
            <person name="Kautsar S.A."/>
            <person name="Yang D."/>
            <person name="Bader C.D."/>
            <person name="Teijaro C.N."/>
            <person name="Fluegel L."/>
            <person name="Davis C.M."/>
            <person name="Simpson J.R."/>
            <person name="Lauterbach L."/>
            <person name="Steele A.D."/>
            <person name="Gui C."/>
            <person name="Meng S."/>
            <person name="Li G."/>
            <person name="Viehrig K."/>
            <person name="Ye F."/>
            <person name="Su P."/>
            <person name="Kiefer A.F."/>
            <person name="Nichols A."/>
            <person name="Cepeda A.J."/>
            <person name="Yan W."/>
            <person name="Fan B."/>
            <person name="Jiang Y."/>
            <person name="Adhikari A."/>
            <person name="Zheng C.-J."/>
            <person name="Schuster L."/>
            <person name="Cowan T.M."/>
            <person name="Smanski M.J."/>
            <person name="Chevrette M.G."/>
            <person name="De Carvalho L.P.S."/>
            <person name="Shen B."/>
        </authorList>
    </citation>
    <scope>NUCLEOTIDE SEQUENCE [LARGE SCALE GENOMIC DNA]</scope>
    <source>
        <strain evidence="1 2">NPDC057399</strain>
    </source>
</reference>
<dbReference type="EMBL" id="JBHVBU010000041">
    <property type="protein sequence ID" value="MFE7964635.1"/>
    <property type="molecule type" value="Genomic_DNA"/>
</dbReference>
<keyword evidence="2" id="KW-1185">Reference proteome</keyword>
<sequence length="58" mass="6426">MRYRGHWGIGVRRREGETEIVVLESEESPIRAVLAGSTVTVAPRETRTLTEDGGKSQT</sequence>
<comment type="caution">
    <text evidence="1">The sequence shown here is derived from an EMBL/GenBank/DDBJ whole genome shotgun (WGS) entry which is preliminary data.</text>
</comment>
<evidence type="ECO:0000313" key="2">
    <source>
        <dbReference type="Proteomes" id="UP001600650"/>
    </source>
</evidence>
<proteinExistence type="predicted"/>
<evidence type="ECO:0000313" key="1">
    <source>
        <dbReference type="EMBL" id="MFE7964635.1"/>
    </source>
</evidence>
<protein>
    <submittedName>
        <fullName evidence="1">Uncharacterized protein</fullName>
    </submittedName>
</protein>
<organism evidence="1 2">
    <name type="scientific">Streptomyces cellulosae</name>
    <dbReference type="NCBI Taxonomy" id="1968"/>
    <lineage>
        <taxon>Bacteria</taxon>
        <taxon>Bacillati</taxon>
        <taxon>Actinomycetota</taxon>
        <taxon>Actinomycetes</taxon>
        <taxon>Kitasatosporales</taxon>
        <taxon>Streptomycetaceae</taxon>
        <taxon>Streptomyces</taxon>
    </lineage>
</organism>
<name>A0ABW6JJQ0_STRCE</name>